<dbReference type="PANTHER" id="PTHR28094:SF1">
    <property type="entry name" value="MEIOTICALLY UP-REGULATED GENE 113 PROTEIN"/>
    <property type="match status" value="1"/>
</dbReference>
<feature type="domain" description="Bacteriophage T5 Orf172 DNA-binding" evidence="2">
    <location>
        <begin position="189"/>
        <end position="306"/>
    </location>
</feature>
<dbReference type="PANTHER" id="PTHR28094">
    <property type="entry name" value="MEIOTICALLY UP-REGULATED GENE 113 PROTEIN"/>
    <property type="match status" value="1"/>
</dbReference>
<reference evidence="3" key="1">
    <citation type="submission" date="2022-01" db="EMBL/GenBank/DDBJ databases">
        <title>Comparative genomics reveals a dynamic genome evolution in the ectomycorrhizal milk-cap (Lactarius) mushrooms.</title>
        <authorList>
            <consortium name="DOE Joint Genome Institute"/>
            <person name="Lebreton A."/>
            <person name="Tang N."/>
            <person name="Kuo A."/>
            <person name="LaButti K."/>
            <person name="Drula E."/>
            <person name="Barry K."/>
            <person name="Clum A."/>
            <person name="Lipzen A."/>
            <person name="Mousain D."/>
            <person name="Ng V."/>
            <person name="Wang R."/>
            <person name="Wang X."/>
            <person name="Dai Y."/>
            <person name="Henrissat B."/>
            <person name="Grigoriev I.V."/>
            <person name="Guerin-Laguette A."/>
            <person name="Yu F."/>
            <person name="Martin F.M."/>
        </authorList>
    </citation>
    <scope>NUCLEOTIDE SEQUENCE</scope>
    <source>
        <strain evidence="3">QP</strain>
    </source>
</reference>
<dbReference type="Proteomes" id="UP001201163">
    <property type="component" value="Unassembled WGS sequence"/>
</dbReference>
<comment type="caution">
    <text evidence="3">The sequence shown here is derived from an EMBL/GenBank/DDBJ whole genome shotgun (WGS) entry which is preliminary data.</text>
</comment>
<protein>
    <recommendedName>
        <fullName evidence="2">Bacteriophage T5 Orf172 DNA-binding domain-containing protein</fullName>
    </recommendedName>
</protein>
<keyword evidence="4" id="KW-1185">Reference proteome</keyword>
<dbReference type="InterPro" id="IPR053006">
    <property type="entry name" value="Meiosis_regulatory"/>
</dbReference>
<dbReference type="EMBL" id="JAKELL010000001">
    <property type="protein sequence ID" value="KAH9001562.1"/>
    <property type="molecule type" value="Genomic_DNA"/>
</dbReference>
<dbReference type="Pfam" id="PF10544">
    <property type="entry name" value="T5orf172"/>
    <property type="match status" value="1"/>
</dbReference>
<feature type="compositionally biased region" description="Pro residues" evidence="1">
    <location>
        <begin position="55"/>
        <end position="76"/>
    </location>
</feature>
<name>A0AAD4LS57_9AGAM</name>
<gene>
    <name evidence="3" type="ORF">EDB92DRAFT_1932057</name>
</gene>
<sequence>MYGGMPIPQHTSLTMQHAIAGSLPDTPPPPVTAQRPDADSSNSRAEAVVDGPRPNSVPPPPVPPREGPRTPQPPKVKTPQTRLRAQSEPPSPTSTDGNGEKRQCSGMTTAGKRCRNRVKPSGAQAHTDSDVFCRIHANKMGEPSGFYDRKTGQTFIKFSDWVPEYLQPATQIALRAEMQKARALSDVDGYIYAFEILDPDEKKLINLKVGRATNLNRRMDQWGKQCGSKEQILRGFWPGGMGKEGVPMKGLVQAGPKGPWCHRLERLVHIELADLATSAPYLEAGYPKVEASKEVDKGSKRDVKKCPDCSTMHKEIFTFERATKGRYKGKEWESIVKPVIEKWGGFVEAYL</sequence>
<accession>A0AAD4LS57</accession>
<evidence type="ECO:0000313" key="4">
    <source>
        <dbReference type="Proteomes" id="UP001201163"/>
    </source>
</evidence>
<proteinExistence type="predicted"/>
<evidence type="ECO:0000313" key="3">
    <source>
        <dbReference type="EMBL" id="KAH9001562.1"/>
    </source>
</evidence>
<organism evidence="3 4">
    <name type="scientific">Lactarius akahatsu</name>
    <dbReference type="NCBI Taxonomy" id="416441"/>
    <lineage>
        <taxon>Eukaryota</taxon>
        <taxon>Fungi</taxon>
        <taxon>Dikarya</taxon>
        <taxon>Basidiomycota</taxon>
        <taxon>Agaricomycotina</taxon>
        <taxon>Agaricomycetes</taxon>
        <taxon>Russulales</taxon>
        <taxon>Russulaceae</taxon>
        <taxon>Lactarius</taxon>
    </lineage>
</organism>
<evidence type="ECO:0000259" key="2">
    <source>
        <dbReference type="Pfam" id="PF10544"/>
    </source>
</evidence>
<evidence type="ECO:0000256" key="1">
    <source>
        <dbReference type="SAM" id="MobiDB-lite"/>
    </source>
</evidence>
<feature type="region of interest" description="Disordered" evidence="1">
    <location>
        <begin position="13"/>
        <end position="124"/>
    </location>
</feature>
<dbReference type="AlphaFoldDB" id="A0AAD4LS57"/>
<dbReference type="InterPro" id="IPR018306">
    <property type="entry name" value="Phage_T5_Orf172_DNA-bd"/>
</dbReference>